<sequence length="300" mass="34487">MNEKDPIEELFRREAEETLFQDKPREVVWQKIESNLQTKTQAPIKNFIQSVWFSAAVFALIAVPYFYFFLENMNNRKGNIEIVKQSVEKILSPEIENKEAEVELETIVFEAPIIVKNENKVVLKDKKEENLIVRNKQIDTNIETQNNDLAPDNSNKPIAIEAKIDTILLVKADSPKMSSTMASAPIDTILLAANNNAAAKESIALRAKSAPQENSPLSFQRNRFIIQDKVTRVSFEFIRKNNNRLIFQKEGIKLTLVRDQGQVKILTNTNNIKPEILSQIQSNKELIYNYYINFDSSKNR</sequence>
<feature type="transmembrane region" description="Helical" evidence="1">
    <location>
        <begin position="51"/>
        <end position="70"/>
    </location>
</feature>
<dbReference type="AlphaFoldDB" id="A0A3L9M1X1"/>
<proteinExistence type="predicted"/>
<reference evidence="2 3" key="1">
    <citation type="submission" date="2018-10" db="EMBL/GenBank/DDBJ databases">
        <authorList>
            <person name="Chen X."/>
        </authorList>
    </citation>
    <scope>NUCLEOTIDE SEQUENCE [LARGE SCALE GENOMIC DNA]</scope>
    <source>
        <strain evidence="2 3">YIM 102668</strain>
    </source>
</reference>
<keyword evidence="1" id="KW-0812">Transmembrane</keyword>
<gene>
    <name evidence="2" type="ORF">EAH69_12305</name>
</gene>
<keyword evidence="1" id="KW-1133">Transmembrane helix</keyword>
<dbReference type="OrthoDB" id="1451421at2"/>
<evidence type="ECO:0000313" key="3">
    <source>
        <dbReference type="Proteomes" id="UP000275348"/>
    </source>
</evidence>
<organism evidence="2 3">
    <name type="scientific">Faecalibacter macacae</name>
    <dbReference type="NCBI Taxonomy" id="1859289"/>
    <lineage>
        <taxon>Bacteria</taxon>
        <taxon>Pseudomonadati</taxon>
        <taxon>Bacteroidota</taxon>
        <taxon>Flavobacteriia</taxon>
        <taxon>Flavobacteriales</taxon>
        <taxon>Weeksellaceae</taxon>
        <taxon>Faecalibacter</taxon>
    </lineage>
</organism>
<keyword evidence="1" id="KW-0472">Membrane</keyword>
<evidence type="ECO:0000256" key="1">
    <source>
        <dbReference type="SAM" id="Phobius"/>
    </source>
</evidence>
<dbReference type="RefSeq" id="WP_121935509.1">
    <property type="nucleotide sequence ID" value="NZ_RDOJ01000021.1"/>
</dbReference>
<keyword evidence="3" id="KW-1185">Reference proteome</keyword>
<name>A0A3L9M1X1_9FLAO</name>
<dbReference type="Proteomes" id="UP000275348">
    <property type="component" value="Unassembled WGS sequence"/>
</dbReference>
<accession>A0A3L9M1X1</accession>
<comment type="caution">
    <text evidence="2">The sequence shown here is derived from an EMBL/GenBank/DDBJ whole genome shotgun (WGS) entry which is preliminary data.</text>
</comment>
<evidence type="ECO:0000313" key="2">
    <source>
        <dbReference type="EMBL" id="RLZ06862.1"/>
    </source>
</evidence>
<dbReference type="EMBL" id="RDOJ01000021">
    <property type="protein sequence ID" value="RLZ06862.1"/>
    <property type="molecule type" value="Genomic_DNA"/>
</dbReference>
<protein>
    <submittedName>
        <fullName evidence="2">Uncharacterized protein</fullName>
    </submittedName>
</protein>